<feature type="region of interest" description="Disordered" evidence="1">
    <location>
        <begin position="54"/>
        <end position="83"/>
    </location>
</feature>
<proteinExistence type="predicted"/>
<reference evidence="2" key="1">
    <citation type="journal article" date="2021" name="Proc. Natl. Acad. Sci. U.S.A.">
        <title>A Catalog of Tens of Thousands of Viruses from Human Metagenomes Reveals Hidden Associations with Chronic Diseases.</title>
        <authorList>
            <person name="Tisza M.J."/>
            <person name="Buck C.B."/>
        </authorList>
    </citation>
    <scope>NUCLEOTIDE SEQUENCE</scope>
    <source>
        <strain evidence="2">Ctfza2</strain>
    </source>
</reference>
<sequence>MQQVIISKFTEASPCFGCTKRTPFCHRIGQCELFTAWRARKEAFTQTEQVKRRGYQTARDQRSEQVYKQFKKDHLPGRSKGWR</sequence>
<name>A0A8S5UY11_9CAUD</name>
<evidence type="ECO:0000256" key="1">
    <source>
        <dbReference type="SAM" id="MobiDB-lite"/>
    </source>
</evidence>
<accession>A0A8S5UY11</accession>
<dbReference type="EMBL" id="BK016163">
    <property type="protein sequence ID" value="DAF99290.1"/>
    <property type="molecule type" value="Genomic_DNA"/>
</dbReference>
<feature type="compositionally biased region" description="Basic and acidic residues" evidence="1">
    <location>
        <begin position="59"/>
        <end position="76"/>
    </location>
</feature>
<evidence type="ECO:0000313" key="2">
    <source>
        <dbReference type="EMBL" id="DAF99290.1"/>
    </source>
</evidence>
<organism evidence="2">
    <name type="scientific">Siphoviridae sp. ctfza2</name>
    <dbReference type="NCBI Taxonomy" id="2825599"/>
    <lineage>
        <taxon>Viruses</taxon>
        <taxon>Duplodnaviria</taxon>
        <taxon>Heunggongvirae</taxon>
        <taxon>Uroviricota</taxon>
        <taxon>Caudoviricetes</taxon>
    </lineage>
</organism>
<protein>
    <submittedName>
        <fullName evidence="2">Uncharacterized protein</fullName>
    </submittedName>
</protein>